<evidence type="ECO:0000313" key="1">
    <source>
        <dbReference type="EMBL" id="TCN66726.1"/>
    </source>
</evidence>
<reference evidence="1 2" key="1">
    <citation type="submission" date="2019-03" db="EMBL/GenBank/DDBJ databases">
        <title>Genomic Encyclopedia of Archaeal and Bacterial Type Strains, Phase II (KMG-II): from individual species to whole genera.</title>
        <authorList>
            <person name="Goeker M."/>
        </authorList>
    </citation>
    <scope>NUCLEOTIDE SEQUENCE [LARGE SCALE GENOMIC DNA]</scope>
    <source>
        <strain evidence="1 2">RL-C</strain>
    </source>
</reference>
<dbReference type="Pfam" id="PF01257">
    <property type="entry name" value="2Fe-2S_thioredx"/>
    <property type="match status" value="1"/>
</dbReference>
<comment type="caution">
    <text evidence="1">The sequence shown here is derived from an EMBL/GenBank/DDBJ whole genome shotgun (WGS) entry which is preliminary data.</text>
</comment>
<gene>
    <name evidence="1" type="ORF">CLV25_10865</name>
</gene>
<dbReference type="EMBL" id="SLWB01000008">
    <property type="protein sequence ID" value="TCN66726.1"/>
    <property type="molecule type" value="Genomic_DNA"/>
</dbReference>
<dbReference type="SUPFAM" id="SSF52833">
    <property type="entry name" value="Thioredoxin-like"/>
    <property type="match status" value="1"/>
</dbReference>
<protein>
    <submittedName>
        <fullName evidence="1">Thioredoxin-like protein</fullName>
    </submittedName>
</protein>
<name>A0A4R2EHN1_9BACT</name>
<dbReference type="InterPro" id="IPR036249">
    <property type="entry name" value="Thioredoxin-like_sf"/>
</dbReference>
<proteinExistence type="predicted"/>
<dbReference type="RefSeq" id="WP_165877052.1">
    <property type="nucleotide sequence ID" value="NZ_SLWB01000008.1"/>
</dbReference>
<accession>A0A4R2EHN1</accession>
<dbReference type="AlphaFoldDB" id="A0A4R2EHN1"/>
<evidence type="ECO:0000313" key="2">
    <source>
        <dbReference type="Proteomes" id="UP000294830"/>
    </source>
</evidence>
<sequence length="83" mass="8957">MTTVKICSGTLCYVMGGSELWTLPEALPAELKDRVTVKGSPCLGYCNNEKPVKAPYVEVNGKVIREASVSKIIEVIKDEIGGK</sequence>
<dbReference type="Proteomes" id="UP000294830">
    <property type="component" value="Unassembled WGS sequence"/>
</dbReference>
<keyword evidence="2" id="KW-1185">Reference proteome</keyword>
<organism evidence="1 2">
    <name type="scientific">Acetobacteroides hydrogenigenes</name>
    <dbReference type="NCBI Taxonomy" id="979970"/>
    <lineage>
        <taxon>Bacteria</taxon>
        <taxon>Pseudomonadati</taxon>
        <taxon>Bacteroidota</taxon>
        <taxon>Bacteroidia</taxon>
        <taxon>Bacteroidales</taxon>
        <taxon>Rikenellaceae</taxon>
        <taxon>Acetobacteroides</taxon>
    </lineage>
</organism>
<dbReference type="Gene3D" id="3.40.30.10">
    <property type="entry name" value="Glutaredoxin"/>
    <property type="match status" value="1"/>
</dbReference>